<evidence type="ECO:0000256" key="3">
    <source>
        <dbReference type="SAM" id="MobiDB-lite"/>
    </source>
</evidence>
<dbReference type="SUPFAM" id="SSF46689">
    <property type="entry name" value="Homeodomain-like"/>
    <property type="match status" value="1"/>
</dbReference>
<dbReference type="InterPro" id="IPR009057">
    <property type="entry name" value="Homeodomain-like_sf"/>
</dbReference>
<accession>A0A6H2DLG1</accession>
<evidence type="ECO:0000256" key="1">
    <source>
        <dbReference type="ARBA" id="ARBA00023125"/>
    </source>
</evidence>
<gene>
    <name evidence="5" type="ORF">HF685_09650</name>
</gene>
<dbReference type="Proteomes" id="UP000501600">
    <property type="component" value="Chromosome"/>
</dbReference>
<evidence type="ECO:0000256" key="2">
    <source>
        <dbReference type="PROSITE-ProRule" id="PRU00335"/>
    </source>
</evidence>
<keyword evidence="1 2" id="KW-0238">DNA-binding</keyword>
<organism evidence="5 6">
    <name type="scientific">Parasphingorhabdus halotolerans</name>
    <dbReference type="NCBI Taxonomy" id="2725558"/>
    <lineage>
        <taxon>Bacteria</taxon>
        <taxon>Pseudomonadati</taxon>
        <taxon>Pseudomonadota</taxon>
        <taxon>Alphaproteobacteria</taxon>
        <taxon>Sphingomonadales</taxon>
        <taxon>Sphingomonadaceae</taxon>
        <taxon>Parasphingorhabdus</taxon>
    </lineage>
</organism>
<dbReference type="PROSITE" id="PS50977">
    <property type="entry name" value="HTH_TETR_2"/>
    <property type="match status" value="1"/>
</dbReference>
<sequence length="207" mass="23770">MAKQSALANKMIPDSDPHPDGRRQRSQVSHAKIIAAFMKLLKEGDPNPSAARVAKRAGVGLRSVFRHFDDMDSLYLEIDNLLYDRWGAGLTAPYSSSDWRDQLLELIARRAEVYENIAPYRLITNFARFRSEQLMKNYERLMTHESKALAAILPRTVQKDKSRSRAILLATSFDSWRLFRHDQRLSNKQTIATMSQIVKDIIAHIDD</sequence>
<proteinExistence type="predicted"/>
<dbReference type="RefSeq" id="WP_168819597.1">
    <property type="nucleotide sequence ID" value="NZ_CP051217.1"/>
</dbReference>
<dbReference type="InterPro" id="IPR001647">
    <property type="entry name" value="HTH_TetR"/>
</dbReference>
<dbReference type="Gene3D" id="1.10.357.10">
    <property type="entry name" value="Tetracycline Repressor, domain 2"/>
    <property type="match status" value="1"/>
</dbReference>
<reference evidence="5 6" key="1">
    <citation type="submission" date="2020-04" db="EMBL/GenBank/DDBJ databases">
        <title>Genome sequence for Sphingorhabdus sp. strain M1.</title>
        <authorList>
            <person name="Park S.-J."/>
        </authorList>
    </citation>
    <scope>NUCLEOTIDE SEQUENCE [LARGE SCALE GENOMIC DNA]</scope>
    <source>
        <strain evidence="5 6">JK6</strain>
    </source>
</reference>
<keyword evidence="6" id="KW-1185">Reference proteome</keyword>
<dbReference type="KEGG" id="phao:HF685_09650"/>
<dbReference type="Pfam" id="PF00440">
    <property type="entry name" value="TetR_N"/>
    <property type="match status" value="1"/>
</dbReference>
<feature type="compositionally biased region" description="Basic and acidic residues" evidence="3">
    <location>
        <begin position="13"/>
        <end position="23"/>
    </location>
</feature>
<dbReference type="EMBL" id="CP051217">
    <property type="protein sequence ID" value="QJB69512.1"/>
    <property type="molecule type" value="Genomic_DNA"/>
</dbReference>
<feature type="domain" description="HTH tetR-type" evidence="4">
    <location>
        <begin position="27"/>
        <end position="86"/>
    </location>
</feature>
<feature type="DNA-binding region" description="H-T-H motif" evidence="2">
    <location>
        <begin position="49"/>
        <end position="68"/>
    </location>
</feature>
<evidence type="ECO:0000313" key="6">
    <source>
        <dbReference type="Proteomes" id="UP000501600"/>
    </source>
</evidence>
<evidence type="ECO:0000259" key="4">
    <source>
        <dbReference type="PROSITE" id="PS50977"/>
    </source>
</evidence>
<protein>
    <submittedName>
        <fullName evidence="5">TetR/AcrR family transcriptional regulator</fullName>
    </submittedName>
</protein>
<feature type="region of interest" description="Disordered" evidence="3">
    <location>
        <begin position="1"/>
        <end position="25"/>
    </location>
</feature>
<dbReference type="AlphaFoldDB" id="A0A6H2DLG1"/>
<name>A0A6H2DLG1_9SPHN</name>
<dbReference type="GO" id="GO:0003677">
    <property type="term" value="F:DNA binding"/>
    <property type="evidence" value="ECO:0007669"/>
    <property type="project" value="UniProtKB-UniRule"/>
</dbReference>
<evidence type="ECO:0000313" key="5">
    <source>
        <dbReference type="EMBL" id="QJB69512.1"/>
    </source>
</evidence>